<evidence type="ECO:0000313" key="1">
    <source>
        <dbReference type="EMBL" id="MEE2054672.1"/>
    </source>
</evidence>
<evidence type="ECO:0000313" key="2">
    <source>
        <dbReference type="Proteomes" id="UP001348641"/>
    </source>
</evidence>
<accession>A0ABU7L1B9</accession>
<proteinExistence type="predicted"/>
<name>A0ABU7L1B9_9ACTN</name>
<gene>
    <name evidence="1" type="ORF">Q8A49_29660</name>
</gene>
<dbReference type="RefSeq" id="WP_330161501.1">
    <property type="nucleotide sequence ID" value="NZ_JAUUCC010000123.1"/>
</dbReference>
<comment type="caution">
    <text evidence="1">The sequence shown here is derived from an EMBL/GenBank/DDBJ whole genome shotgun (WGS) entry which is preliminary data.</text>
</comment>
<reference evidence="1 2" key="1">
    <citation type="submission" date="2023-07" db="EMBL/GenBank/DDBJ databases">
        <authorList>
            <person name="Girao M."/>
            <person name="Carvalho M.F."/>
        </authorList>
    </citation>
    <scope>NUCLEOTIDE SEQUENCE [LARGE SCALE GENOMIC DNA]</scope>
    <source>
        <strain evidence="1 2">66/93</strain>
    </source>
</reference>
<dbReference type="Proteomes" id="UP001348641">
    <property type="component" value="Unassembled WGS sequence"/>
</dbReference>
<sequence>MPAEPILLRDTKGDIWEKTDEGLRAVVVDGKKRRGPLIDNDNVYEIEYRYGPLVPVKSLGLWLSR</sequence>
<organism evidence="1 2">
    <name type="scientific">Nocardiopsis tropica</name>
    <dbReference type="NCBI Taxonomy" id="109330"/>
    <lineage>
        <taxon>Bacteria</taxon>
        <taxon>Bacillati</taxon>
        <taxon>Actinomycetota</taxon>
        <taxon>Actinomycetes</taxon>
        <taxon>Streptosporangiales</taxon>
        <taxon>Nocardiopsidaceae</taxon>
        <taxon>Nocardiopsis</taxon>
    </lineage>
</organism>
<protein>
    <submittedName>
        <fullName evidence="1">Uncharacterized protein</fullName>
    </submittedName>
</protein>
<dbReference type="EMBL" id="JAUUCC010000123">
    <property type="protein sequence ID" value="MEE2054672.1"/>
    <property type="molecule type" value="Genomic_DNA"/>
</dbReference>